<proteinExistence type="predicted"/>
<dbReference type="Proteomes" id="UP000215914">
    <property type="component" value="Chromosome 5"/>
</dbReference>
<dbReference type="InParanoid" id="A0A251UPL6"/>
<keyword evidence="2" id="KW-1185">Reference proteome</keyword>
<dbReference type="AlphaFoldDB" id="A0A251UPL6"/>
<evidence type="ECO:0000313" key="2">
    <source>
        <dbReference type="Proteomes" id="UP000215914"/>
    </source>
</evidence>
<evidence type="ECO:0000313" key="1">
    <source>
        <dbReference type="EMBL" id="OTG24999.1"/>
    </source>
</evidence>
<reference evidence="2" key="1">
    <citation type="journal article" date="2017" name="Nature">
        <title>The sunflower genome provides insights into oil metabolism, flowering and Asterid evolution.</title>
        <authorList>
            <person name="Badouin H."/>
            <person name="Gouzy J."/>
            <person name="Grassa C.J."/>
            <person name="Murat F."/>
            <person name="Staton S.E."/>
            <person name="Cottret L."/>
            <person name="Lelandais-Briere C."/>
            <person name="Owens G.L."/>
            <person name="Carrere S."/>
            <person name="Mayjonade B."/>
            <person name="Legrand L."/>
            <person name="Gill N."/>
            <person name="Kane N.C."/>
            <person name="Bowers J.E."/>
            <person name="Hubner S."/>
            <person name="Bellec A."/>
            <person name="Berard A."/>
            <person name="Berges H."/>
            <person name="Blanchet N."/>
            <person name="Boniface M.C."/>
            <person name="Brunel D."/>
            <person name="Catrice O."/>
            <person name="Chaidir N."/>
            <person name="Claudel C."/>
            <person name="Donnadieu C."/>
            <person name="Faraut T."/>
            <person name="Fievet G."/>
            <person name="Helmstetter N."/>
            <person name="King M."/>
            <person name="Knapp S.J."/>
            <person name="Lai Z."/>
            <person name="Le Paslier M.C."/>
            <person name="Lippi Y."/>
            <person name="Lorenzon L."/>
            <person name="Mandel J.R."/>
            <person name="Marage G."/>
            <person name="Marchand G."/>
            <person name="Marquand E."/>
            <person name="Bret-Mestries E."/>
            <person name="Morien E."/>
            <person name="Nambeesan S."/>
            <person name="Nguyen T."/>
            <person name="Pegot-Espagnet P."/>
            <person name="Pouilly N."/>
            <person name="Raftis F."/>
            <person name="Sallet E."/>
            <person name="Schiex T."/>
            <person name="Thomas J."/>
            <person name="Vandecasteele C."/>
            <person name="Vares D."/>
            <person name="Vear F."/>
            <person name="Vautrin S."/>
            <person name="Crespi M."/>
            <person name="Mangin B."/>
            <person name="Burke J.M."/>
            <person name="Salse J."/>
            <person name="Munos S."/>
            <person name="Vincourt P."/>
            <person name="Rieseberg L.H."/>
            <person name="Langlade N.B."/>
        </authorList>
    </citation>
    <scope>NUCLEOTIDE SEQUENCE [LARGE SCALE GENOMIC DNA]</scope>
    <source>
        <strain evidence="2">cv. SF193</strain>
    </source>
</reference>
<organism evidence="1 2">
    <name type="scientific">Helianthus annuus</name>
    <name type="common">Common sunflower</name>
    <dbReference type="NCBI Taxonomy" id="4232"/>
    <lineage>
        <taxon>Eukaryota</taxon>
        <taxon>Viridiplantae</taxon>
        <taxon>Streptophyta</taxon>
        <taxon>Embryophyta</taxon>
        <taxon>Tracheophyta</taxon>
        <taxon>Spermatophyta</taxon>
        <taxon>Magnoliopsida</taxon>
        <taxon>eudicotyledons</taxon>
        <taxon>Gunneridae</taxon>
        <taxon>Pentapetalae</taxon>
        <taxon>asterids</taxon>
        <taxon>campanulids</taxon>
        <taxon>Asterales</taxon>
        <taxon>Asteraceae</taxon>
        <taxon>Asteroideae</taxon>
        <taxon>Heliantheae alliance</taxon>
        <taxon>Heliantheae</taxon>
        <taxon>Helianthus</taxon>
    </lineage>
</organism>
<accession>A0A251UPL6</accession>
<sequence length="87" mass="9902">MRTGEDSFDVFRFKVSSFSWGVREIYRETNQSGDVVDSSGSATDVAFSNSTERVFEVAVEYLRTMGYKSKFERVSLCCSVFDRGVRV</sequence>
<dbReference type="EMBL" id="CM007894">
    <property type="protein sequence ID" value="OTG24999.1"/>
    <property type="molecule type" value="Genomic_DNA"/>
</dbReference>
<name>A0A251UPL6_HELAN</name>
<protein>
    <submittedName>
        <fullName evidence="1">Uncharacterized protein</fullName>
    </submittedName>
</protein>
<gene>
    <name evidence="1" type="ORF">HannXRQ_Chr05g0142911</name>
</gene>